<dbReference type="AlphaFoldDB" id="N1U752"/>
<proteinExistence type="predicted"/>
<gene>
    <name evidence="1" type="ORF">LEP1GSC043_1488</name>
</gene>
<dbReference type="Proteomes" id="UP000012249">
    <property type="component" value="Unassembled WGS sequence"/>
</dbReference>
<evidence type="ECO:0000313" key="1">
    <source>
        <dbReference type="EMBL" id="EMY13996.1"/>
    </source>
</evidence>
<accession>N1U752</accession>
<organism evidence="1 2">
    <name type="scientific">Leptospira weilii str. Ecochallenge</name>
    <dbReference type="NCBI Taxonomy" id="1049986"/>
    <lineage>
        <taxon>Bacteria</taxon>
        <taxon>Pseudomonadati</taxon>
        <taxon>Spirochaetota</taxon>
        <taxon>Spirochaetia</taxon>
        <taxon>Leptospirales</taxon>
        <taxon>Leptospiraceae</taxon>
        <taxon>Leptospira</taxon>
    </lineage>
</organism>
<dbReference type="EMBL" id="AHMI02000204">
    <property type="protein sequence ID" value="EMY13996.1"/>
    <property type="molecule type" value="Genomic_DNA"/>
</dbReference>
<evidence type="ECO:0000313" key="2">
    <source>
        <dbReference type="Proteomes" id="UP000012249"/>
    </source>
</evidence>
<protein>
    <submittedName>
        <fullName evidence="1">Uncharacterized protein</fullName>
    </submittedName>
</protein>
<name>N1U752_9LEPT</name>
<reference evidence="1 2" key="1">
    <citation type="submission" date="2013-02" db="EMBL/GenBank/DDBJ databases">
        <authorList>
            <person name="Harkins D.M."/>
            <person name="Durkin A.S."/>
            <person name="Brinkac L.M."/>
            <person name="Haft D.H."/>
            <person name="Selengut J.D."/>
            <person name="Sanka R."/>
            <person name="DePew J."/>
            <person name="Purushe J."/>
            <person name="Haake D.A."/>
            <person name="Matsunaga J."/>
            <person name="Vinetz J.M."/>
            <person name="Sutton G.G."/>
            <person name="Nierman W.C."/>
            <person name="Fouts D.E."/>
        </authorList>
    </citation>
    <scope>NUCLEOTIDE SEQUENCE [LARGE SCALE GENOMIC DNA]</scope>
    <source>
        <strain evidence="1 2">Ecochallenge</strain>
    </source>
</reference>
<sequence length="40" mass="4978">MLDLLQKSQQFCIRRNFVSDPISLQKSSVNFWYHFHTFEW</sequence>
<comment type="caution">
    <text evidence="1">The sequence shown here is derived from an EMBL/GenBank/DDBJ whole genome shotgun (WGS) entry which is preliminary data.</text>
</comment>